<gene>
    <name evidence="1" type="ORF">Ocin01_19870</name>
</gene>
<organism evidence="1 2">
    <name type="scientific">Orchesella cincta</name>
    <name type="common">Springtail</name>
    <name type="synonym">Podura cincta</name>
    <dbReference type="NCBI Taxonomy" id="48709"/>
    <lineage>
        <taxon>Eukaryota</taxon>
        <taxon>Metazoa</taxon>
        <taxon>Ecdysozoa</taxon>
        <taxon>Arthropoda</taxon>
        <taxon>Hexapoda</taxon>
        <taxon>Collembola</taxon>
        <taxon>Entomobryomorpha</taxon>
        <taxon>Entomobryoidea</taxon>
        <taxon>Orchesellidae</taxon>
        <taxon>Orchesellinae</taxon>
        <taxon>Orchesella</taxon>
    </lineage>
</organism>
<accession>A0A1D2M1I1</accession>
<dbReference type="Proteomes" id="UP000094527">
    <property type="component" value="Unassembled WGS sequence"/>
</dbReference>
<evidence type="ECO:0000313" key="1">
    <source>
        <dbReference type="EMBL" id="ODM86812.1"/>
    </source>
</evidence>
<dbReference type="AlphaFoldDB" id="A0A1D2M1I1"/>
<evidence type="ECO:0000313" key="2">
    <source>
        <dbReference type="Proteomes" id="UP000094527"/>
    </source>
</evidence>
<protein>
    <submittedName>
        <fullName evidence="1">Uncharacterized protein</fullName>
    </submittedName>
</protein>
<dbReference type="Gene3D" id="1.10.533.10">
    <property type="entry name" value="Death Domain, Fas"/>
    <property type="match status" value="1"/>
</dbReference>
<name>A0A1D2M1I1_ORCCI</name>
<dbReference type="SUPFAM" id="SSF47986">
    <property type="entry name" value="DEATH domain"/>
    <property type="match status" value="1"/>
</dbReference>
<reference evidence="1 2" key="1">
    <citation type="journal article" date="2016" name="Genome Biol. Evol.">
        <title>Gene Family Evolution Reflects Adaptation to Soil Environmental Stressors in the Genome of the Collembolan Orchesella cincta.</title>
        <authorList>
            <person name="Faddeeva-Vakhrusheva A."/>
            <person name="Derks M.F."/>
            <person name="Anvar S.Y."/>
            <person name="Agamennone V."/>
            <person name="Suring W."/>
            <person name="Smit S."/>
            <person name="van Straalen N.M."/>
            <person name="Roelofs D."/>
        </authorList>
    </citation>
    <scope>NUCLEOTIDE SEQUENCE [LARGE SCALE GENOMIC DNA]</scope>
    <source>
        <tissue evidence="1">Mixed pool</tissue>
    </source>
</reference>
<keyword evidence="2" id="KW-1185">Reference proteome</keyword>
<sequence length="120" mass="13316">MHTAFSFIATFSCTLTSQKVAPLCVSKKALFLTACHVTFIAHLLSRKVISDFDAECLKTIDNRFEKAAKFYEIIVNRKDSYNVVREALEETCQTGALAILNKLGNSPGASQNALQQKWNA</sequence>
<proteinExistence type="predicted"/>
<dbReference type="CDD" id="cd01671">
    <property type="entry name" value="CARD"/>
    <property type="match status" value="1"/>
</dbReference>
<dbReference type="InterPro" id="IPR011029">
    <property type="entry name" value="DEATH-like_dom_sf"/>
</dbReference>
<comment type="caution">
    <text evidence="1">The sequence shown here is derived from an EMBL/GenBank/DDBJ whole genome shotgun (WGS) entry which is preliminary data.</text>
</comment>
<dbReference type="EMBL" id="LJIJ01007155">
    <property type="protein sequence ID" value="ODM86812.1"/>
    <property type="molecule type" value="Genomic_DNA"/>
</dbReference>